<dbReference type="Gene3D" id="3.20.20.300">
    <property type="entry name" value="Glycoside hydrolase, family 3, N-terminal domain"/>
    <property type="match status" value="1"/>
</dbReference>
<dbReference type="Proteomes" id="UP001177003">
    <property type="component" value="Chromosome 4"/>
</dbReference>
<keyword evidence="2" id="KW-0732">Signal</keyword>
<protein>
    <submittedName>
        <fullName evidence="3">Uncharacterized protein</fullName>
    </submittedName>
</protein>
<dbReference type="PANTHER" id="PTHR42721">
    <property type="entry name" value="SUGAR HYDROLASE-RELATED"/>
    <property type="match status" value="1"/>
</dbReference>
<reference evidence="3" key="1">
    <citation type="submission" date="2023-04" db="EMBL/GenBank/DDBJ databases">
        <authorList>
            <person name="Vijverberg K."/>
            <person name="Xiong W."/>
            <person name="Schranz E."/>
        </authorList>
    </citation>
    <scope>NUCLEOTIDE SEQUENCE</scope>
</reference>
<proteinExistence type="predicted"/>
<keyword evidence="1" id="KW-0378">Hydrolase</keyword>
<feature type="signal peptide" evidence="2">
    <location>
        <begin position="1"/>
        <end position="25"/>
    </location>
</feature>
<name>A0AA36E5Y4_LACSI</name>
<gene>
    <name evidence="3" type="ORF">LSALG_LOCUS22355</name>
</gene>
<dbReference type="GO" id="GO:0031222">
    <property type="term" value="P:arabinan catabolic process"/>
    <property type="evidence" value="ECO:0007669"/>
    <property type="project" value="TreeGrafter"/>
</dbReference>
<dbReference type="EMBL" id="OX465080">
    <property type="protein sequence ID" value="CAI9282730.1"/>
    <property type="molecule type" value="Genomic_DNA"/>
</dbReference>
<dbReference type="GO" id="GO:0046556">
    <property type="term" value="F:alpha-L-arabinofuranosidase activity"/>
    <property type="evidence" value="ECO:0007669"/>
    <property type="project" value="TreeGrafter"/>
</dbReference>
<dbReference type="InterPro" id="IPR017853">
    <property type="entry name" value="GH"/>
</dbReference>
<dbReference type="AlphaFoldDB" id="A0AA36E5Y4"/>
<dbReference type="PANTHER" id="PTHR42721:SF1">
    <property type="entry name" value="BETA-D-XYLOSIDASE 6-RELATED"/>
    <property type="match status" value="1"/>
</dbReference>
<sequence length="158" mass="17939">MSSTITTTIILLLFITLINIPKSQSQSPKFPCQPPHHNSYPFCNTALPIPTRAQSLLSLLSLSDKIKRLSNNDTGIPRLGIPPYEWWSESLHGIASNGPRCHIRNRTHPRRHRLPTSHSHHILFQSDVMVFNCFGYRRRSKGNVQRGSSRVDFLGSDD</sequence>
<evidence type="ECO:0000313" key="4">
    <source>
        <dbReference type="Proteomes" id="UP001177003"/>
    </source>
</evidence>
<dbReference type="SUPFAM" id="SSF51445">
    <property type="entry name" value="(Trans)glycosidases"/>
    <property type="match status" value="1"/>
</dbReference>
<organism evidence="3 4">
    <name type="scientific">Lactuca saligna</name>
    <name type="common">Willowleaf lettuce</name>
    <dbReference type="NCBI Taxonomy" id="75948"/>
    <lineage>
        <taxon>Eukaryota</taxon>
        <taxon>Viridiplantae</taxon>
        <taxon>Streptophyta</taxon>
        <taxon>Embryophyta</taxon>
        <taxon>Tracheophyta</taxon>
        <taxon>Spermatophyta</taxon>
        <taxon>Magnoliopsida</taxon>
        <taxon>eudicotyledons</taxon>
        <taxon>Gunneridae</taxon>
        <taxon>Pentapetalae</taxon>
        <taxon>asterids</taxon>
        <taxon>campanulids</taxon>
        <taxon>Asterales</taxon>
        <taxon>Asteraceae</taxon>
        <taxon>Cichorioideae</taxon>
        <taxon>Cichorieae</taxon>
        <taxon>Lactucinae</taxon>
        <taxon>Lactuca</taxon>
    </lineage>
</organism>
<feature type="chain" id="PRO_5041210671" evidence="2">
    <location>
        <begin position="26"/>
        <end position="158"/>
    </location>
</feature>
<keyword evidence="4" id="KW-1185">Reference proteome</keyword>
<dbReference type="GO" id="GO:0009044">
    <property type="term" value="F:xylan 1,4-beta-xylosidase activity"/>
    <property type="evidence" value="ECO:0007669"/>
    <property type="project" value="InterPro"/>
</dbReference>
<dbReference type="GO" id="GO:0045493">
    <property type="term" value="P:xylan catabolic process"/>
    <property type="evidence" value="ECO:0007669"/>
    <property type="project" value="InterPro"/>
</dbReference>
<dbReference type="InterPro" id="IPR036962">
    <property type="entry name" value="Glyco_hydro_3_N_sf"/>
</dbReference>
<evidence type="ECO:0000256" key="1">
    <source>
        <dbReference type="ARBA" id="ARBA00022801"/>
    </source>
</evidence>
<dbReference type="InterPro" id="IPR044993">
    <property type="entry name" value="BXL"/>
</dbReference>
<evidence type="ECO:0000313" key="3">
    <source>
        <dbReference type="EMBL" id="CAI9282730.1"/>
    </source>
</evidence>
<accession>A0AA36E5Y4</accession>
<evidence type="ECO:0000256" key="2">
    <source>
        <dbReference type="SAM" id="SignalP"/>
    </source>
</evidence>